<feature type="transmembrane region" description="Helical" evidence="3">
    <location>
        <begin position="315"/>
        <end position="342"/>
    </location>
</feature>
<dbReference type="PANTHER" id="PTHR22898:SF3">
    <property type="entry name" value="ALPHA-1,2-FUCOSYLTRANSFERASE-RELATED"/>
    <property type="match status" value="1"/>
</dbReference>
<comment type="caution">
    <text evidence="4">The sequence shown here is derived from an EMBL/GenBank/DDBJ whole genome shotgun (WGS) entry which is preliminary data.</text>
</comment>
<evidence type="ECO:0000313" key="4">
    <source>
        <dbReference type="EMBL" id="KAF7629904.1"/>
    </source>
</evidence>
<dbReference type="GO" id="GO:0016020">
    <property type="term" value="C:membrane"/>
    <property type="evidence" value="ECO:0007669"/>
    <property type="project" value="InterPro"/>
</dbReference>
<dbReference type="Pfam" id="PF01531">
    <property type="entry name" value="Glyco_transf_11"/>
    <property type="match status" value="1"/>
</dbReference>
<evidence type="ECO:0000256" key="2">
    <source>
        <dbReference type="ARBA" id="ARBA00022679"/>
    </source>
</evidence>
<keyword evidence="2" id="KW-0808">Transferase</keyword>
<evidence type="ECO:0000256" key="1">
    <source>
        <dbReference type="ARBA" id="ARBA00022676"/>
    </source>
</evidence>
<keyword evidence="5" id="KW-1185">Reference proteome</keyword>
<dbReference type="GO" id="GO:0008107">
    <property type="term" value="F:galactoside 2-alpha-L-fucosyltransferase activity"/>
    <property type="evidence" value="ECO:0007669"/>
    <property type="project" value="InterPro"/>
</dbReference>
<sequence length="521" mass="61480">MPILIDKNNKIYLIILFLSFGIILYFVNVFFCFPENITKYSTNLIQLKLNYNEIELWEKNQNLNLKYINLTKINEWRRNNLTKFILMELPQNWNGECGGLANQLWRLVIIYIWSIESNRYPGIFNNSAWTCDKLNSPNEIEKTFPVIHKIFAYFKPEDIVNNTKYQSDYNIKNMIKSKEKYLRIPPPPQIHNLFKNYTNQIKELFLFSNKIKININNYINKLFNNNSKIVHKLCIHTRLGDFGNSKWPKHHPSKKDFTEESTKFVFNEIKNKINNTNIMLILLGTDQEFIKNLTFNGIEPKTILIPKNMSRAEDIYFSTTICNTLIITASASTFGWWIGYLLKLNNIKSTIYFYYDFNFNSIYQRNDFPLEWIPLKFNSKNKKITKDCEISRTSAIFLALCSNQSLYDFIGISDNLNLTKYLIINSNNNNNNNELKNKLKYINLTKLEIWRTKNSTKYLLIEIPGDWNGLCGGSLHLGLHFDRYPGIFNNSAWTCDSNELEEAFPIIKKIFVYFKPEDIVN</sequence>
<evidence type="ECO:0000313" key="5">
    <source>
        <dbReference type="Proteomes" id="UP000605970"/>
    </source>
</evidence>
<keyword evidence="3" id="KW-0472">Membrane</keyword>
<dbReference type="InterPro" id="IPR052501">
    <property type="entry name" value="Alpha-1-2_FucT"/>
</dbReference>
<dbReference type="InterPro" id="IPR002516">
    <property type="entry name" value="Glyco_trans_11"/>
</dbReference>
<name>A0A8S9ZDW0_9BILA</name>
<proteinExistence type="predicted"/>
<keyword evidence="3" id="KW-1133">Transmembrane helix</keyword>
<dbReference type="GO" id="GO:0005975">
    <property type="term" value="P:carbohydrate metabolic process"/>
    <property type="evidence" value="ECO:0007669"/>
    <property type="project" value="InterPro"/>
</dbReference>
<keyword evidence="1" id="KW-0328">Glycosyltransferase</keyword>
<keyword evidence="3" id="KW-0812">Transmembrane</keyword>
<reference evidence="4" key="1">
    <citation type="journal article" date="2020" name="Ecol. Evol.">
        <title>Genome structure and content of the rice root-knot nematode (Meloidogyne graminicola).</title>
        <authorList>
            <person name="Phan N.T."/>
            <person name="Danchin E.G.J."/>
            <person name="Klopp C."/>
            <person name="Perfus-Barbeoch L."/>
            <person name="Kozlowski D.K."/>
            <person name="Koutsovoulos G.D."/>
            <person name="Lopez-Roques C."/>
            <person name="Bouchez O."/>
            <person name="Zahm M."/>
            <person name="Besnard G."/>
            <person name="Bellafiore S."/>
        </authorList>
    </citation>
    <scope>NUCLEOTIDE SEQUENCE</scope>
    <source>
        <strain evidence="4">VN-18</strain>
    </source>
</reference>
<organism evidence="4 5">
    <name type="scientific">Meloidogyne graminicola</name>
    <dbReference type="NCBI Taxonomy" id="189291"/>
    <lineage>
        <taxon>Eukaryota</taxon>
        <taxon>Metazoa</taxon>
        <taxon>Ecdysozoa</taxon>
        <taxon>Nematoda</taxon>
        <taxon>Chromadorea</taxon>
        <taxon>Rhabditida</taxon>
        <taxon>Tylenchina</taxon>
        <taxon>Tylenchomorpha</taxon>
        <taxon>Tylenchoidea</taxon>
        <taxon>Meloidogynidae</taxon>
        <taxon>Meloidogyninae</taxon>
        <taxon>Meloidogyne</taxon>
    </lineage>
</organism>
<protein>
    <recommendedName>
        <fullName evidence="6">L-Fucosyltransferase</fullName>
    </recommendedName>
</protein>
<evidence type="ECO:0008006" key="6">
    <source>
        <dbReference type="Google" id="ProtNLM"/>
    </source>
</evidence>
<dbReference type="Proteomes" id="UP000605970">
    <property type="component" value="Unassembled WGS sequence"/>
</dbReference>
<accession>A0A8S9ZDW0</accession>
<evidence type="ECO:0000256" key="3">
    <source>
        <dbReference type="SAM" id="Phobius"/>
    </source>
</evidence>
<dbReference type="EMBL" id="JABEBT010000137">
    <property type="protein sequence ID" value="KAF7629904.1"/>
    <property type="molecule type" value="Genomic_DNA"/>
</dbReference>
<dbReference type="PANTHER" id="PTHR22898">
    <property type="entry name" value="UNCHARACTERIZED GLYCOSOL TRANSFERASE-RELATED"/>
    <property type="match status" value="1"/>
</dbReference>
<dbReference type="OrthoDB" id="5854901at2759"/>
<feature type="transmembrane region" description="Helical" evidence="3">
    <location>
        <begin position="12"/>
        <end position="31"/>
    </location>
</feature>
<dbReference type="AlphaFoldDB" id="A0A8S9ZDW0"/>
<gene>
    <name evidence="4" type="ORF">Mgra_00009093</name>
</gene>